<keyword evidence="1" id="KW-0479">Metal-binding</keyword>
<evidence type="ECO:0000313" key="6">
    <source>
        <dbReference type="Proteomes" id="UP001595901"/>
    </source>
</evidence>
<dbReference type="PANTHER" id="PTHR28082:SF1">
    <property type="entry name" value="HELPER OF TIM PROTEIN 13"/>
    <property type="match status" value="1"/>
</dbReference>
<name>A0ABV8D0Z2_9STRE</name>
<evidence type="ECO:0000313" key="5">
    <source>
        <dbReference type="EMBL" id="MFC3931979.1"/>
    </source>
</evidence>
<dbReference type="PROSITE" id="PS51266">
    <property type="entry name" value="ZF_CHY"/>
    <property type="match status" value="1"/>
</dbReference>
<dbReference type="InterPro" id="IPR008913">
    <property type="entry name" value="Znf_CHY"/>
</dbReference>
<evidence type="ECO:0000256" key="2">
    <source>
        <dbReference type="ARBA" id="ARBA00022771"/>
    </source>
</evidence>
<dbReference type="EMBL" id="JBHSAC010000037">
    <property type="protein sequence ID" value="MFC3931979.1"/>
    <property type="molecule type" value="Genomic_DNA"/>
</dbReference>
<dbReference type="PIRSF" id="PIRSF017292">
    <property type="entry name" value="UCP017292_Znf_CHY"/>
    <property type="match status" value="1"/>
</dbReference>
<dbReference type="PANTHER" id="PTHR28082">
    <property type="entry name" value="ZINC FINGER PROTEIN"/>
    <property type="match status" value="1"/>
</dbReference>
<dbReference type="InterPro" id="IPR037274">
    <property type="entry name" value="Znf_CHY_sf"/>
</dbReference>
<dbReference type="SUPFAM" id="SSF161219">
    <property type="entry name" value="CHY zinc finger-like"/>
    <property type="match status" value="1"/>
</dbReference>
<dbReference type="Proteomes" id="UP001595901">
    <property type="component" value="Unassembled WGS sequence"/>
</dbReference>
<dbReference type="InterPro" id="IPR016694">
    <property type="entry name" value="UCP017292"/>
</dbReference>
<dbReference type="RefSeq" id="WP_380430898.1">
    <property type="nucleotide sequence ID" value="NZ_JBHSAC010000037.1"/>
</dbReference>
<evidence type="ECO:0000259" key="4">
    <source>
        <dbReference type="PROSITE" id="PS51266"/>
    </source>
</evidence>
<sequence length="106" mass="12380">MSIRIQGLLLDSRSRCQHYHTTLDIVGLKCFDCQRYYACYQCHDSLEDHSFQAYPRKYQQDLVVICGVCHLEMTIEQYQAVSACPSCQSPFNPKCSQHDNIYFTDK</sequence>
<evidence type="ECO:0000256" key="1">
    <source>
        <dbReference type="ARBA" id="ARBA00022723"/>
    </source>
</evidence>
<keyword evidence="2" id="KW-0863">Zinc-finger</keyword>
<keyword evidence="6" id="KW-1185">Reference proteome</keyword>
<dbReference type="Pfam" id="PF05495">
    <property type="entry name" value="zf-CHY"/>
    <property type="match status" value="1"/>
</dbReference>
<accession>A0ABV8D0Z2</accession>
<proteinExistence type="predicted"/>
<feature type="domain" description="CHY-type" evidence="4">
    <location>
        <begin position="9"/>
        <end position="89"/>
    </location>
</feature>
<keyword evidence="3" id="KW-0862">Zinc</keyword>
<organism evidence="5 6">
    <name type="scientific">Streptococcus dentapri</name>
    <dbReference type="NCBI Taxonomy" id="573564"/>
    <lineage>
        <taxon>Bacteria</taxon>
        <taxon>Bacillati</taxon>
        <taxon>Bacillota</taxon>
        <taxon>Bacilli</taxon>
        <taxon>Lactobacillales</taxon>
        <taxon>Streptococcaceae</taxon>
        <taxon>Streptococcus</taxon>
    </lineage>
</organism>
<gene>
    <name evidence="5" type="ORF">ACFOSE_04170</name>
</gene>
<reference evidence="6" key="1">
    <citation type="journal article" date="2019" name="Int. J. Syst. Evol. Microbiol.">
        <title>The Global Catalogue of Microorganisms (GCM) 10K type strain sequencing project: providing services to taxonomists for standard genome sequencing and annotation.</title>
        <authorList>
            <consortium name="The Broad Institute Genomics Platform"/>
            <consortium name="The Broad Institute Genome Sequencing Center for Infectious Disease"/>
            <person name="Wu L."/>
            <person name="Ma J."/>
        </authorList>
    </citation>
    <scope>NUCLEOTIDE SEQUENCE [LARGE SCALE GENOMIC DNA]</scope>
    <source>
        <strain evidence="6">CCUG 58728</strain>
    </source>
</reference>
<dbReference type="InterPro" id="IPR052604">
    <property type="entry name" value="Mito_Tim_assembly_helper"/>
</dbReference>
<evidence type="ECO:0000256" key="3">
    <source>
        <dbReference type="ARBA" id="ARBA00022833"/>
    </source>
</evidence>
<comment type="caution">
    <text evidence="5">The sequence shown here is derived from an EMBL/GenBank/DDBJ whole genome shotgun (WGS) entry which is preliminary data.</text>
</comment>
<protein>
    <submittedName>
        <fullName evidence="5">CHY zinc finger protein</fullName>
    </submittedName>
</protein>